<feature type="transmembrane region" description="Helical" evidence="1">
    <location>
        <begin position="12"/>
        <end position="36"/>
    </location>
</feature>
<dbReference type="EMBL" id="PP847201">
    <property type="protein sequence ID" value="XBY85634.1"/>
    <property type="molecule type" value="Genomic_DNA"/>
</dbReference>
<keyword evidence="1" id="KW-0472">Membrane</keyword>
<evidence type="ECO:0000313" key="2">
    <source>
        <dbReference type="EMBL" id="XBY85634.1"/>
    </source>
</evidence>
<keyword evidence="1" id="KW-0812">Transmembrane</keyword>
<keyword evidence="1" id="KW-1133">Transmembrane helix</keyword>
<evidence type="ECO:0000256" key="1">
    <source>
        <dbReference type="SAM" id="Phobius"/>
    </source>
</evidence>
<proteinExistence type="predicted"/>
<protein>
    <submittedName>
        <fullName evidence="2">Uncharacterized protein</fullName>
    </submittedName>
</protein>
<sequence length="61" mass="7554">MFPYQFQLCLKIHYILHINLYNLVIECCIVHIYVYLKDLYSKDYVLDLNYILIHLYLNVLR</sequence>
<accession>A0AAU7YB59</accession>
<name>A0AAU7YB59_9VIRU</name>
<reference evidence="2" key="1">
    <citation type="submission" date="2024-05" db="EMBL/GenBank/DDBJ databases">
        <title>Complete genomes of an iridovirus, and two densoviruses identified in lab reared social spiders in California, USA.</title>
        <authorList>
            <person name="Millerwise S."/>
            <person name="Lund M.C."/>
            <person name="Schmidlin K."/>
            <person name="Kraberger S."/>
            <person name="Harrison J."/>
            <person name="Cease A."/>
            <person name="Pinter-Wollman N."/>
            <person name="Varsani A."/>
        </authorList>
    </citation>
    <scope>NUCLEOTIDE SEQUENCE</scope>
    <source>
        <strain evidence="2">SocP20</strain>
    </source>
</reference>
<organism evidence="2">
    <name type="scientific">Iridovirus sp</name>
    <dbReference type="NCBI Taxonomy" id="135728"/>
    <lineage>
        <taxon>Viruses</taxon>
        <taxon>Varidnaviria</taxon>
        <taxon>Bamfordvirae</taxon>
        <taxon>Nucleocytoviricota</taxon>
        <taxon>Megaviricetes</taxon>
        <taxon>Pimascovirales</taxon>
        <taxon>Pimascovirales incertae sedis</taxon>
        <taxon>Iridoviridae</taxon>
        <taxon>Betairidovirinae</taxon>
        <taxon>Iridovirus</taxon>
    </lineage>
</organism>